<name>A0A1J6IVE6_NICAT</name>
<dbReference type="GO" id="GO:0010112">
    <property type="term" value="P:regulation of systemic acquired resistance"/>
    <property type="evidence" value="ECO:0007669"/>
    <property type="project" value="InterPro"/>
</dbReference>
<dbReference type="EMBL" id="MJEQ01037185">
    <property type="protein sequence ID" value="OIT04552.1"/>
    <property type="molecule type" value="Genomic_DNA"/>
</dbReference>
<dbReference type="OrthoDB" id="1098796at2759"/>
<reference evidence="2" key="1">
    <citation type="submission" date="2016-11" db="EMBL/GenBank/DDBJ databases">
        <title>The genome of Nicotiana attenuata.</title>
        <authorList>
            <person name="Xu S."/>
            <person name="Brockmoeller T."/>
            <person name="Gaquerel E."/>
            <person name="Navarro A."/>
            <person name="Kuhl H."/>
            <person name="Gase K."/>
            <person name="Ling Z."/>
            <person name="Zhou W."/>
            <person name="Kreitzer C."/>
            <person name="Stanke M."/>
            <person name="Tang H."/>
            <person name="Lyons E."/>
            <person name="Pandey P."/>
            <person name="Pandey S.P."/>
            <person name="Timmermann B."/>
            <person name="Baldwin I.T."/>
        </authorList>
    </citation>
    <scope>NUCLEOTIDE SEQUENCE [LARGE SCALE GENOMIC DNA]</scope>
    <source>
        <strain evidence="2">UT</strain>
    </source>
</reference>
<protein>
    <submittedName>
        <fullName evidence="2">Uncharacterized protein</fullName>
    </submittedName>
</protein>
<dbReference type="KEGG" id="nau:109224560"/>
<feature type="region of interest" description="Disordered" evidence="1">
    <location>
        <begin position="1"/>
        <end position="50"/>
    </location>
</feature>
<sequence length="125" mass="13752">MLLTMDGEKKRKRIENEEVNGGGDRSKHEMETAVKQEEEEEETVVLPPPSEAEVDEFFTILRRMHVAVKYLQKNSQIVPNVNVHGGKLTASPAGMNSTVVAGQRRTQGIVRKGGLDLNALPEGGD</sequence>
<dbReference type="InterPro" id="IPR034577">
    <property type="entry name" value="NIMIN-2"/>
</dbReference>
<dbReference type="Gramene" id="OIT04552">
    <property type="protein sequence ID" value="OIT04552"/>
    <property type="gene ID" value="A4A49_29376"/>
</dbReference>
<feature type="compositionally biased region" description="Basic and acidic residues" evidence="1">
    <location>
        <begin position="24"/>
        <end position="36"/>
    </location>
</feature>
<accession>A0A1J6IVE6</accession>
<evidence type="ECO:0000313" key="2">
    <source>
        <dbReference type="EMBL" id="OIT04552.1"/>
    </source>
</evidence>
<evidence type="ECO:0000313" key="3">
    <source>
        <dbReference type="Proteomes" id="UP000187609"/>
    </source>
</evidence>
<dbReference type="Proteomes" id="UP000187609">
    <property type="component" value="Unassembled WGS sequence"/>
</dbReference>
<dbReference type="PANTHER" id="PTHR35735">
    <property type="entry name" value="PROTEIN NIM1-INTERACTING 2"/>
    <property type="match status" value="1"/>
</dbReference>
<dbReference type="SMR" id="A0A1J6IVE6"/>
<keyword evidence="3" id="KW-1185">Reference proteome</keyword>
<evidence type="ECO:0000256" key="1">
    <source>
        <dbReference type="SAM" id="MobiDB-lite"/>
    </source>
</evidence>
<dbReference type="PANTHER" id="PTHR35735:SF6">
    <property type="entry name" value="NIMIN2C PROTEIN"/>
    <property type="match status" value="1"/>
</dbReference>
<dbReference type="OMA" id="VNAHGSK"/>
<comment type="caution">
    <text evidence="2">The sequence shown here is derived from an EMBL/GenBank/DDBJ whole genome shotgun (WGS) entry which is preliminary data.</text>
</comment>
<dbReference type="AlphaFoldDB" id="A0A1J6IVE6"/>
<proteinExistence type="predicted"/>
<gene>
    <name evidence="2" type="ORF">A4A49_29376</name>
</gene>
<organism evidence="2 3">
    <name type="scientific">Nicotiana attenuata</name>
    <name type="common">Coyote tobacco</name>
    <dbReference type="NCBI Taxonomy" id="49451"/>
    <lineage>
        <taxon>Eukaryota</taxon>
        <taxon>Viridiplantae</taxon>
        <taxon>Streptophyta</taxon>
        <taxon>Embryophyta</taxon>
        <taxon>Tracheophyta</taxon>
        <taxon>Spermatophyta</taxon>
        <taxon>Magnoliopsida</taxon>
        <taxon>eudicotyledons</taxon>
        <taxon>Gunneridae</taxon>
        <taxon>Pentapetalae</taxon>
        <taxon>asterids</taxon>
        <taxon>lamiids</taxon>
        <taxon>Solanales</taxon>
        <taxon>Solanaceae</taxon>
        <taxon>Nicotianoideae</taxon>
        <taxon>Nicotianeae</taxon>
        <taxon>Nicotiana</taxon>
    </lineage>
</organism>